<dbReference type="GO" id="GO:0015744">
    <property type="term" value="P:succinate transport"/>
    <property type="evidence" value="ECO:0007669"/>
    <property type="project" value="TreeGrafter"/>
</dbReference>
<comment type="caution">
    <text evidence="10">The sequence shown here is derived from an EMBL/GenBank/DDBJ whole genome shotgun (WGS) entry which is preliminary data.</text>
</comment>
<keyword evidence="4 8" id="KW-0812">Transmembrane</keyword>
<gene>
    <name evidence="10" type="ORF">BG258_01285</name>
</gene>
<accession>A0A1E4R2A4</accession>
<evidence type="ECO:0000256" key="4">
    <source>
        <dbReference type="ARBA" id="ARBA00022692"/>
    </source>
</evidence>
<proteinExistence type="inferred from homology"/>
<dbReference type="OrthoDB" id="9810047at2"/>
<organism evidence="10 11">
    <name type="scientific">Lysinibacillus fusiformis</name>
    <dbReference type="NCBI Taxonomy" id="28031"/>
    <lineage>
        <taxon>Bacteria</taxon>
        <taxon>Bacillati</taxon>
        <taxon>Bacillota</taxon>
        <taxon>Bacilli</taxon>
        <taxon>Bacillales</taxon>
        <taxon>Bacillaceae</taxon>
        <taxon>Lysinibacillus</taxon>
    </lineage>
</organism>
<dbReference type="AlphaFoldDB" id="A0A1E4R2A4"/>
<evidence type="ECO:0000256" key="1">
    <source>
        <dbReference type="ARBA" id="ARBA00004651"/>
    </source>
</evidence>
<evidence type="ECO:0000256" key="6">
    <source>
        <dbReference type="ARBA" id="ARBA00023136"/>
    </source>
</evidence>
<comment type="similarity">
    <text evidence="7">Belongs to the ThrE exporter (TC 2.A.79) family.</text>
</comment>
<evidence type="ECO:0000256" key="5">
    <source>
        <dbReference type="ARBA" id="ARBA00022989"/>
    </source>
</evidence>
<feature type="transmembrane region" description="Helical" evidence="8">
    <location>
        <begin position="31"/>
        <end position="49"/>
    </location>
</feature>
<keyword evidence="6 8" id="KW-0472">Membrane</keyword>
<dbReference type="InterPro" id="IPR050539">
    <property type="entry name" value="ThrE_Dicarb/AminoAcid_Exp"/>
</dbReference>
<dbReference type="GO" id="GO:0005886">
    <property type="term" value="C:plasma membrane"/>
    <property type="evidence" value="ECO:0007669"/>
    <property type="project" value="UniProtKB-SubCell"/>
</dbReference>
<feature type="transmembrane region" description="Helical" evidence="8">
    <location>
        <begin position="81"/>
        <end position="101"/>
    </location>
</feature>
<evidence type="ECO:0000313" key="11">
    <source>
        <dbReference type="Proteomes" id="UP000094784"/>
    </source>
</evidence>
<evidence type="ECO:0000256" key="3">
    <source>
        <dbReference type="ARBA" id="ARBA00022519"/>
    </source>
</evidence>
<protein>
    <recommendedName>
        <fullName evidence="9">Threonine/Serine exporter ThrE domain-containing protein</fullName>
    </recommendedName>
</protein>
<dbReference type="InterPro" id="IPR024528">
    <property type="entry name" value="ThrE_2"/>
</dbReference>
<dbReference type="KEGG" id="lfu:HR49_21745"/>
<dbReference type="RefSeq" id="WP_036122739.1">
    <property type="nucleotide sequence ID" value="NZ_CP010820.1"/>
</dbReference>
<dbReference type="Pfam" id="PF12821">
    <property type="entry name" value="ThrE_2"/>
    <property type="match status" value="1"/>
</dbReference>
<evidence type="ECO:0000256" key="7">
    <source>
        <dbReference type="ARBA" id="ARBA00034125"/>
    </source>
</evidence>
<name>A0A1E4R2A4_9BACI</name>
<dbReference type="PANTHER" id="PTHR34390:SF1">
    <property type="entry name" value="SUCCINATE TRANSPORTER SUBUNIT YJJB-RELATED"/>
    <property type="match status" value="1"/>
</dbReference>
<keyword evidence="2" id="KW-1003">Cell membrane</keyword>
<feature type="domain" description="Threonine/Serine exporter ThrE" evidence="9">
    <location>
        <begin position="9"/>
        <end position="137"/>
    </location>
</feature>
<reference evidence="10 11" key="1">
    <citation type="submission" date="2016-09" db="EMBL/GenBank/DDBJ databases">
        <title>Draft genome sequence of the soil isolate, Lysinibacillus fusiformis M5, a potential hypoxanthine producer.</title>
        <authorList>
            <person name="Gallegos-Monterrosa R."/>
            <person name="Maroti G."/>
            <person name="Balint B."/>
            <person name="Kovacs A.T."/>
        </authorList>
    </citation>
    <scope>NUCLEOTIDE SEQUENCE [LARGE SCALE GENOMIC DNA]</scope>
    <source>
        <strain evidence="10 11">M5</strain>
    </source>
</reference>
<keyword evidence="3" id="KW-0997">Cell inner membrane</keyword>
<dbReference type="Proteomes" id="UP000094784">
    <property type="component" value="Unassembled WGS sequence"/>
</dbReference>
<comment type="subcellular location">
    <subcellularLocation>
        <location evidence="1">Cell membrane</location>
        <topology evidence="1">Multi-pass membrane protein</topology>
    </subcellularLocation>
</comment>
<keyword evidence="5 8" id="KW-1133">Transmembrane helix</keyword>
<evidence type="ECO:0000256" key="2">
    <source>
        <dbReference type="ARBA" id="ARBA00022475"/>
    </source>
</evidence>
<dbReference type="GeneID" id="29440183"/>
<dbReference type="PANTHER" id="PTHR34390">
    <property type="entry name" value="UPF0442 PROTEIN YJJB-RELATED"/>
    <property type="match status" value="1"/>
</dbReference>
<dbReference type="EMBL" id="MECQ01000001">
    <property type="protein sequence ID" value="ODV54613.1"/>
    <property type="molecule type" value="Genomic_DNA"/>
</dbReference>
<evidence type="ECO:0000256" key="8">
    <source>
        <dbReference type="SAM" id="Phobius"/>
    </source>
</evidence>
<feature type="transmembrane region" description="Helical" evidence="8">
    <location>
        <begin position="55"/>
        <end position="74"/>
    </location>
</feature>
<feature type="transmembrane region" description="Helical" evidence="8">
    <location>
        <begin position="121"/>
        <end position="142"/>
    </location>
</feature>
<feature type="transmembrane region" description="Helical" evidence="8">
    <location>
        <begin position="6"/>
        <end position="24"/>
    </location>
</feature>
<evidence type="ECO:0000313" key="10">
    <source>
        <dbReference type="EMBL" id="ODV54613.1"/>
    </source>
</evidence>
<sequence>MHIMDIIIQLVVSFFATAGIAIIFNVPRKTLLHCGLVGVIGWIIYYILTEQGMDVVKASFFGSFVIAIVAHLYARRFKIPMIIFIVGGIIPLVPGGMAYNAMRNVVEDDYLQGLQYGLKAFLITGAIVIGLVFAEVIIQLIFRSVRSSKVKFQKVYKK</sequence>
<evidence type="ECO:0000259" key="9">
    <source>
        <dbReference type="Pfam" id="PF12821"/>
    </source>
</evidence>